<dbReference type="EMBL" id="JADFTS010000007">
    <property type="protein sequence ID" value="KAF9598625.1"/>
    <property type="molecule type" value="Genomic_DNA"/>
</dbReference>
<keyword evidence="3" id="KW-1185">Reference proteome</keyword>
<dbReference type="Proteomes" id="UP000631114">
    <property type="component" value="Unassembled WGS sequence"/>
</dbReference>
<feature type="domain" description="Reverse transcriptase zinc-binding" evidence="1">
    <location>
        <begin position="66"/>
        <end position="137"/>
    </location>
</feature>
<proteinExistence type="predicted"/>
<gene>
    <name evidence="2" type="ORF">IFM89_028294</name>
</gene>
<sequence>MILGSPGGDCSFEGPFLIARKTGPEFSVAGKTKQSIMLGTWQVGNDMQLVLDMACISHNDLPKIQYKGDKEWWWPIVWKHAVHRRLSTLAWIYNYRVPIDSLVQQRGINMASRCYLCQKDNDDLQHLIWECSLSSQLYMVLAMLSF</sequence>
<organism evidence="2 3">
    <name type="scientific">Coptis chinensis</name>
    <dbReference type="NCBI Taxonomy" id="261450"/>
    <lineage>
        <taxon>Eukaryota</taxon>
        <taxon>Viridiplantae</taxon>
        <taxon>Streptophyta</taxon>
        <taxon>Embryophyta</taxon>
        <taxon>Tracheophyta</taxon>
        <taxon>Spermatophyta</taxon>
        <taxon>Magnoliopsida</taxon>
        <taxon>Ranunculales</taxon>
        <taxon>Ranunculaceae</taxon>
        <taxon>Coptidoideae</taxon>
        <taxon>Coptis</taxon>
    </lineage>
</organism>
<dbReference type="InterPro" id="IPR026960">
    <property type="entry name" value="RVT-Znf"/>
</dbReference>
<evidence type="ECO:0000313" key="2">
    <source>
        <dbReference type="EMBL" id="KAF9598625.1"/>
    </source>
</evidence>
<dbReference type="OrthoDB" id="1436531at2759"/>
<evidence type="ECO:0000259" key="1">
    <source>
        <dbReference type="Pfam" id="PF13966"/>
    </source>
</evidence>
<protein>
    <recommendedName>
        <fullName evidence="1">Reverse transcriptase zinc-binding domain-containing protein</fullName>
    </recommendedName>
</protein>
<evidence type="ECO:0000313" key="3">
    <source>
        <dbReference type="Proteomes" id="UP000631114"/>
    </source>
</evidence>
<accession>A0A835HDS3</accession>
<name>A0A835HDS3_9MAGN</name>
<dbReference type="AlphaFoldDB" id="A0A835HDS3"/>
<comment type="caution">
    <text evidence="2">The sequence shown here is derived from an EMBL/GenBank/DDBJ whole genome shotgun (WGS) entry which is preliminary data.</text>
</comment>
<reference evidence="2 3" key="1">
    <citation type="submission" date="2020-10" db="EMBL/GenBank/DDBJ databases">
        <title>The Coptis chinensis genome and diversification of protoberbering-type alkaloids.</title>
        <authorList>
            <person name="Wang B."/>
            <person name="Shu S."/>
            <person name="Song C."/>
            <person name="Liu Y."/>
        </authorList>
    </citation>
    <scope>NUCLEOTIDE SEQUENCE [LARGE SCALE GENOMIC DNA]</scope>
    <source>
        <strain evidence="2">HL-2020</strain>
        <tissue evidence="2">Leaf</tissue>
    </source>
</reference>
<dbReference type="Pfam" id="PF13966">
    <property type="entry name" value="zf-RVT"/>
    <property type="match status" value="1"/>
</dbReference>